<dbReference type="STRING" id="1802362.A2806_01265"/>
<dbReference type="EMBL" id="MHSS01000004">
    <property type="protein sequence ID" value="OHA48736.1"/>
    <property type="molecule type" value="Genomic_DNA"/>
</dbReference>
<evidence type="ECO:0000313" key="2">
    <source>
        <dbReference type="Proteomes" id="UP000177629"/>
    </source>
</evidence>
<evidence type="ECO:0000313" key="1">
    <source>
        <dbReference type="EMBL" id="OHA48736.1"/>
    </source>
</evidence>
<accession>A0A1G2PK94</accession>
<organism evidence="1 2">
    <name type="scientific">Candidatus Terrybacteria bacterium RIFCSPHIGHO2_01_FULL_48_17</name>
    <dbReference type="NCBI Taxonomy" id="1802362"/>
    <lineage>
        <taxon>Bacteria</taxon>
        <taxon>Candidatus Terryibacteriota</taxon>
    </lineage>
</organism>
<dbReference type="AlphaFoldDB" id="A0A1G2PK94"/>
<dbReference type="Proteomes" id="UP000177629">
    <property type="component" value="Unassembled WGS sequence"/>
</dbReference>
<gene>
    <name evidence="1" type="ORF">A2806_01265</name>
</gene>
<protein>
    <submittedName>
        <fullName evidence="1">Uncharacterized protein</fullName>
    </submittedName>
</protein>
<comment type="caution">
    <text evidence="1">The sequence shown here is derived from an EMBL/GenBank/DDBJ whole genome shotgun (WGS) entry which is preliminary data.</text>
</comment>
<proteinExistence type="predicted"/>
<reference evidence="1 2" key="1">
    <citation type="journal article" date="2016" name="Nat. Commun.">
        <title>Thousands of microbial genomes shed light on interconnected biogeochemical processes in an aquifer system.</title>
        <authorList>
            <person name="Anantharaman K."/>
            <person name="Brown C.T."/>
            <person name="Hug L.A."/>
            <person name="Sharon I."/>
            <person name="Castelle C.J."/>
            <person name="Probst A.J."/>
            <person name="Thomas B.C."/>
            <person name="Singh A."/>
            <person name="Wilkins M.J."/>
            <person name="Karaoz U."/>
            <person name="Brodie E.L."/>
            <person name="Williams K.H."/>
            <person name="Hubbard S.S."/>
            <person name="Banfield J.F."/>
        </authorList>
    </citation>
    <scope>NUCLEOTIDE SEQUENCE [LARGE SCALE GENOMIC DNA]</scope>
</reference>
<sequence>MAHSVSAALCFPEYVALFQDALQAGEKDRVATVITIYARHIADAVRNDRAENPVKAWEELMQLSKDLFEMHTIANRLILSRKNVPDSALVHEASGSMRALRMLCGEYMLTVIPSAVLDEARKYRTILLGLQGVNDKWLDELPSLSGFSSAETKSAVHALNRYGFIQMTNFGKKRGKSRFAVSLLPLGEDAIKYTQ</sequence>
<name>A0A1G2PK94_9BACT</name>